<dbReference type="CDD" id="cd20070">
    <property type="entry name" value="5TM_YidC_Alb3"/>
    <property type="match status" value="1"/>
</dbReference>
<dbReference type="PANTHER" id="PTHR12428:SF65">
    <property type="entry name" value="CYTOCHROME C OXIDASE ASSEMBLY PROTEIN COX18, MITOCHONDRIAL"/>
    <property type="match status" value="1"/>
</dbReference>
<evidence type="ECO:0000256" key="9">
    <source>
        <dbReference type="RuleBase" id="RU003945"/>
    </source>
</evidence>
<keyword evidence="2" id="KW-0813">Transport</keyword>
<proteinExistence type="inferred from homology"/>
<organism evidence="12 13">
    <name type="scientific">Candidatus Curtissbacteria bacterium RIFCSPLOWO2_01_FULL_42_50</name>
    <dbReference type="NCBI Taxonomy" id="1797730"/>
    <lineage>
        <taxon>Bacteria</taxon>
        <taxon>Candidatus Curtissiibacteriota</taxon>
    </lineage>
</organism>
<dbReference type="InterPro" id="IPR001708">
    <property type="entry name" value="YidC/ALB3/OXA1/COX18"/>
</dbReference>
<dbReference type="NCBIfam" id="TIGR03592">
    <property type="entry name" value="yidC_oxa1_cterm"/>
    <property type="match status" value="1"/>
</dbReference>
<evidence type="ECO:0000256" key="7">
    <source>
        <dbReference type="ARBA" id="ARBA00023136"/>
    </source>
</evidence>
<dbReference type="Pfam" id="PF02096">
    <property type="entry name" value="60KD_IMP"/>
    <property type="match status" value="1"/>
</dbReference>
<dbReference type="GO" id="GO:0015031">
    <property type="term" value="P:protein transport"/>
    <property type="evidence" value="ECO:0007669"/>
    <property type="project" value="UniProtKB-KW"/>
</dbReference>
<feature type="transmembrane region" description="Helical" evidence="10">
    <location>
        <begin position="163"/>
        <end position="183"/>
    </location>
</feature>
<evidence type="ECO:0000259" key="11">
    <source>
        <dbReference type="Pfam" id="PF02096"/>
    </source>
</evidence>
<evidence type="ECO:0000256" key="4">
    <source>
        <dbReference type="ARBA" id="ARBA00022692"/>
    </source>
</evidence>
<evidence type="ECO:0000256" key="2">
    <source>
        <dbReference type="ARBA" id="ARBA00022448"/>
    </source>
</evidence>
<evidence type="ECO:0000256" key="10">
    <source>
        <dbReference type="SAM" id="Phobius"/>
    </source>
</evidence>
<dbReference type="AlphaFoldDB" id="A0A1F5H664"/>
<evidence type="ECO:0000313" key="12">
    <source>
        <dbReference type="EMBL" id="OGD99567.1"/>
    </source>
</evidence>
<dbReference type="Proteomes" id="UP000177039">
    <property type="component" value="Unassembled WGS sequence"/>
</dbReference>
<feature type="transmembrane region" description="Helical" evidence="10">
    <location>
        <begin position="30"/>
        <end position="51"/>
    </location>
</feature>
<dbReference type="GO" id="GO:0051205">
    <property type="term" value="P:protein insertion into membrane"/>
    <property type="evidence" value="ECO:0007669"/>
    <property type="project" value="TreeGrafter"/>
</dbReference>
<dbReference type="GO" id="GO:0005886">
    <property type="term" value="C:plasma membrane"/>
    <property type="evidence" value="ECO:0007669"/>
    <property type="project" value="UniProtKB-SubCell"/>
</dbReference>
<evidence type="ECO:0000256" key="3">
    <source>
        <dbReference type="ARBA" id="ARBA00022475"/>
    </source>
</evidence>
<keyword evidence="5" id="KW-0653">Protein transport</keyword>
<dbReference type="InterPro" id="IPR028055">
    <property type="entry name" value="YidC/Oxa/ALB_C"/>
</dbReference>
<dbReference type="EMBL" id="MFBT01000013">
    <property type="protein sequence ID" value="OGD99567.1"/>
    <property type="molecule type" value="Genomic_DNA"/>
</dbReference>
<keyword evidence="4 9" id="KW-0812">Transmembrane</keyword>
<gene>
    <name evidence="12" type="ORF">A3B54_02345</name>
</gene>
<keyword evidence="6 10" id="KW-1133">Transmembrane helix</keyword>
<name>A0A1F5H664_9BACT</name>
<evidence type="ECO:0000256" key="1">
    <source>
        <dbReference type="ARBA" id="ARBA00004651"/>
    </source>
</evidence>
<evidence type="ECO:0000313" key="13">
    <source>
        <dbReference type="Proteomes" id="UP000177039"/>
    </source>
</evidence>
<protein>
    <recommendedName>
        <fullName evidence="11">Membrane insertase YidC/Oxa/ALB C-terminal domain-containing protein</fullName>
    </recommendedName>
</protein>
<evidence type="ECO:0000256" key="8">
    <source>
        <dbReference type="ARBA" id="ARBA00023186"/>
    </source>
</evidence>
<accession>A0A1F5H664</accession>
<evidence type="ECO:0000256" key="5">
    <source>
        <dbReference type="ARBA" id="ARBA00022927"/>
    </source>
</evidence>
<dbReference type="GO" id="GO:0032977">
    <property type="term" value="F:membrane insertase activity"/>
    <property type="evidence" value="ECO:0007669"/>
    <property type="project" value="InterPro"/>
</dbReference>
<keyword evidence="8" id="KW-0143">Chaperone</keyword>
<feature type="transmembrane region" description="Helical" evidence="10">
    <location>
        <begin position="6"/>
        <end position="23"/>
    </location>
</feature>
<comment type="similarity">
    <text evidence="9">Belongs to the OXA1/ALB3/YidC family.</text>
</comment>
<evidence type="ECO:0000256" key="6">
    <source>
        <dbReference type="ARBA" id="ARBA00022989"/>
    </source>
</evidence>
<dbReference type="PANTHER" id="PTHR12428">
    <property type="entry name" value="OXA1"/>
    <property type="match status" value="1"/>
</dbReference>
<reference evidence="12 13" key="1">
    <citation type="journal article" date="2016" name="Nat. Commun.">
        <title>Thousands of microbial genomes shed light on interconnected biogeochemical processes in an aquifer system.</title>
        <authorList>
            <person name="Anantharaman K."/>
            <person name="Brown C.T."/>
            <person name="Hug L.A."/>
            <person name="Sharon I."/>
            <person name="Castelle C.J."/>
            <person name="Probst A.J."/>
            <person name="Thomas B.C."/>
            <person name="Singh A."/>
            <person name="Wilkins M.J."/>
            <person name="Karaoz U."/>
            <person name="Brodie E.L."/>
            <person name="Williams K.H."/>
            <person name="Hubbard S.S."/>
            <person name="Banfield J.F."/>
        </authorList>
    </citation>
    <scope>NUCLEOTIDE SEQUENCE [LARGE SCALE GENOMIC DNA]</scope>
</reference>
<keyword evidence="3" id="KW-1003">Cell membrane</keyword>
<feature type="domain" description="Membrane insertase YidC/Oxa/ALB C-terminal" evidence="11">
    <location>
        <begin position="33"/>
        <end position="258"/>
    </location>
</feature>
<comment type="subcellular location">
    <subcellularLocation>
        <location evidence="1">Cell membrane</location>
        <topology evidence="1">Multi-pass membrane protein</topology>
    </subcellularLocation>
    <subcellularLocation>
        <location evidence="9">Membrane</location>
        <topology evidence="9">Multi-pass membrane protein</topology>
    </subcellularLocation>
</comment>
<dbReference type="InterPro" id="IPR047196">
    <property type="entry name" value="YidC_ALB_C"/>
</dbReference>
<sequence>MNPFEVFLTTPILNLLIAYYAALKTLFIPWALGFAIILLTVTIRLVLWPLTGVQLKSTQKMAALKPHLDRIKLEHGHDKIRHQQEVSKLYKEHGVNPLSGCLPMILQIPVFIALYNVLLKIVQVNGDFLNKINSQLYFSFLHLDKVPDTYFLGFNLSDKPNQWQQAGILILAIPILTGLLQLIQSKMLTPALPPSPSITPVKKTDSKGEIEDTMAQVSSQMTLIMPLMIAFFSYGFPVGLSLYWNTFTIIGIIQQYVISGPGALNKYLPKRWQKQS</sequence>
<feature type="transmembrane region" description="Helical" evidence="10">
    <location>
        <begin position="217"/>
        <end position="236"/>
    </location>
</feature>
<keyword evidence="7 10" id="KW-0472">Membrane</keyword>
<comment type="caution">
    <text evidence="12">The sequence shown here is derived from an EMBL/GenBank/DDBJ whole genome shotgun (WGS) entry which is preliminary data.</text>
</comment>